<organism evidence="1 2">
    <name type="scientific">Isoptericola haloaureus</name>
    <dbReference type="NCBI Taxonomy" id="1542902"/>
    <lineage>
        <taxon>Bacteria</taxon>
        <taxon>Bacillati</taxon>
        <taxon>Actinomycetota</taxon>
        <taxon>Actinomycetes</taxon>
        <taxon>Micrococcales</taxon>
        <taxon>Promicromonosporaceae</taxon>
        <taxon>Isoptericola</taxon>
    </lineage>
</organism>
<evidence type="ECO:0000313" key="1">
    <source>
        <dbReference type="EMBL" id="MEG3614135.1"/>
    </source>
</evidence>
<protein>
    <submittedName>
        <fullName evidence="1">Uncharacterized protein</fullName>
    </submittedName>
</protein>
<dbReference type="Proteomes" id="UP001310387">
    <property type="component" value="Unassembled WGS sequence"/>
</dbReference>
<reference evidence="1" key="1">
    <citation type="journal article" date="2024" name="Antonie Van Leeuwenhoek">
        <title>Isoptericola haloaureus sp. nov., a dimorphic actinobacterium isolated from mangrove sediments of southeast India, implicating biosaline agricultural significance through nitrogen fixation and salt tolerance genes.</title>
        <authorList>
            <person name="Prathaban M."/>
            <person name="Prathiviraj R."/>
            <person name="Ravichandran M."/>
            <person name="Natarajan S.D."/>
            <person name="Sobanaa M."/>
            <person name="Hari Krishna Kumar S."/>
            <person name="Chandrasekar V."/>
            <person name="Selvin J."/>
        </authorList>
    </citation>
    <scope>NUCLEOTIDE SEQUENCE</scope>
    <source>
        <strain evidence="1">MP1014</strain>
    </source>
</reference>
<reference evidence="1" key="2">
    <citation type="submission" date="2024-02" db="EMBL/GenBank/DDBJ databases">
        <authorList>
            <person name="Prathaban M."/>
            <person name="Mythili R."/>
            <person name="Sharmila Devi N."/>
            <person name="Sobanaa M."/>
            <person name="Prathiviraj R."/>
            <person name="Selvin J."/>
        </authorList>
    </citation>
    <scope>NUCLEOTIDE SEQUENCE</scope>
    <source>
        <strain evidence="1">MP1014</strain>
    </source>
</reference>
<sequence>MTSTATAPRTSARVFLLDDGTGRDTAEVLGEAVHRQGVAGTALQGVRHATSATSEAVAAEVAAVADGLLDLDLGDVLLRGWRSSADLLAAGRRTARSPGREVVALATHRVTGSHHPRVDLMVDGVRLRRFTFELSVVLVLTGVAAVVEGGALVAVRGGSAEITGTLSLDGVRLVERRRTVDVGLLVHLRRPLVLVPV</sequence>
<comment type="caution">
    <text evidence="1">The sequence shown here is derived from an EMBL/GenBank/DDBJ whole genome shotgun (WGS) entry which is preliminary data.</text>
</comment>
<gene>
    <name evidence="1" type="ORF">V5O49_03255</name>
</gene>
<keyword evidence="2" id="KW-1185">Reference proteome</keyword>
<accession>A0ABU7Z4E3</accession>
<name>A0ABU7Z4E3_9MICO</name>
<proteinExistence type="predicted"/>
<dbReference type="RefSeq" id="WP_332900970.1">
    <property type="nucleotide sequence ID" value="NZ_JBAGLP010000105.1"/>
</dbReference>
<dbReference type="EMBL" id="JBAGLP010000105">
    <property type="protein sequence ID" value="MEG3614135.1"/>
    <property type="molecule type" value="Genomic_DNA"/>
</dbReference>
<evidence type="ECO:0000313" key="2">
    <source>
        <dbReference type="Proteomes" id="UP001310387"/>
    </source>
</evidence>